<evidence type="ECO:0000313" key="4">
    <source>
        <dbReference type="Proteomes" id="UP000054166"/>
    </source>
</evidence>
<keyword evidence="1" id="KW-0472">Membrane</keyword>
<reference evidence="4" key="2">
    <citation type="submission" date="2015-01" db="EMBL/GenBank/DDBJ databases">
        <title>Evolutionary Origins and Diversification of the Mycorrhizal Mutualists.</title>
        <authorList>
            <consortium name="DOE Joint Genome Institute"/>
            <consortium name="Mycorrhizal Genomics Consortium"/>
            <person name="Kohler A."/>
            <person name="Kuo A."/>
            <person name="Nagy L.G."/>
            <person name="Floudas D."/>
            <person name="Copeland A."/>
            <person name="Barry K.W."/>
            <person name="Cichocki N."/>
            <person name="Veneault-Fourrey C."/>
            <person name="LaButti K."/>
            <person name="Lindquist E.A."/>
            <person name="Lipzen A."/>
            <person name="Lundell T."/>
            <person name="Morin E."/>
            <person name="Murat C."/>
            <person name="Riley R."/>
            <person name="Ohm R."/>
            <person name="Sun H."/>
            <person name="Tunlid A."/>
            <person name="Henrissat B."/>
            <person name="Grigoriev I.V."/>
            <person name="Hibbett D.S."/>
            <person name="Martin F."/>
        </authorList>
    </citation>
    <scope>NUCLEOTIDE SEQUENCE [LARGE SCALE GENOMIC DNA]</scope>
    <source>
        <strain evidence="4">F 1598</strain>
    </source>
</reference>
<keyword evidence="4" id="KW-1185">Reference proteome</keyword>
<dbReference type="OrthoDB" id="3190888at2759"/>
<feature type="transmembrane region" description="Helical" evidence="1">
    <location>
        <begin position="57"/>
        <end position="80"/>
    </location>
</feature>
<dbReference type="InterPro" id="IPR045339">
    <property type="entry name" value="DUF6534"/>
</dbReference>
<dbReference type="PANTHER" id="PTHR40465:SF1">
    <property type="entry name" value="DUF6534 DOMAIN-CONTAINING PROTEIN"/>
    <property type="match status" value="1"/>
</dbReference>
<dbReference type="InParanoid" id="A0A0C3FAY9"/>
<dbReference type="Proteomes" id="UP000054166">
    <property type="component" value="Unassembled WGS sequence"/>
</dbReference>
<dbReference type="HOGENOM" id="CLU_1806932_0_0_1"/>
<protein>
    <recommendedName>
        <fullName evidence="2">DUF6534 domain-containing protein</fullName>
    </recommendedName>
</protein>
<dbReference type="Pfam" id="PF20152">
    <property type="entry name" value="DUF6534"/>
    <property type="match status" value="1"/>
</dbReference>
<name>A0A0C3FAY9_PILCF</name>
<organism evidence="3 4">
    <name type="scientific">Piloderma croceum (strain F 1598)</name>
    <dbReference type="NCBI Taxonomy" id="765440"/>
    <lineage>
        <taxon>Eukaryota</taxon>
        <taxon>Fungi</taxon>
        <taxon>Dikarya</taxon>
        <taxon>Basidiomycota</taxon>
        <taxon>Agaricomycotina</taxon>
        <taxon>Agaricomycetes</taxon>
        <taxon>Agaricomycetidae</taxon>
        <taxon>Atheliales</taxon>
        <taxon>Atheliaceae</taxon>
        <taxon>Piloderma</taxon>
    </lineage>
</organism>
<dbReference type="PANTHER" id="PTHR40465">
    <property type="entry name" value="CHROMOSOME 1, WHOLE GENOME SHOTGUN SEQUENCE"/>
    <property type="match status" value="1"/>
</dbReference>
<feature type="transmembrane region" description="Helical" evidence="1">
    <location>
        <begin position="25"/>
        <end position="51"/>
    </location>
</feature>
<feature type="domain" description="DUF6534" evidence="2">
    <location>
        <begin position="2"/>
        <end position="83"/>
    </location>
</feature>
<accession>A0A0C3FAY9</accession>
<keyword evidence="1" id="KW-0812">Transmembrane</keyword>
<dbReference type="EMBL" id="KN832997">
    <property type="protein sequence ID" value="KIM81830.1"/>
    <property type="molecule type" value="Genomic_DNA"/>
</dbReference>
<keyword evidence="1" id="KW-1133">Transmembrane helix</keyword>
<evidence type="ECO:0000259" key="2">
    <source>
        <dbReference type="Pfam" id="PF20152"/>
    </source>
</evidence>
<gene>
    <name evidence="3" type="ORF">PILCRDRAFT_491534</name>
</gene>
<evidence type="ECO:0000256" key="1">
    <source>
        <dbReference type="SAM" id="Phobius"/>
    </source>
</evidence>
<reference evidence="3 4" key="1">
    <citation type="submission" date="2014-04" db="EMBL/GenBank/DDBJ databases">
        <authorList>
            <consortium name="DOE Joint Genome Institute"/>
            <person name="Kuo A."/>
            <person name="Tarkka M."/>
            <person name="Buscot F."/>
            <person name="Kohler A."/>
            <person name="Nagy L.G."/>
            <person name="Floudas D."/>
            <person name="Copeland A."/>
            <person name="Barry K.W."/>
            <person name="Cichocki N."/>
            <person name="Veneault-Fourrey C."/>
            <person name="LaButti K."/>
            <person name="Lindquist E.A."/>
            <person name="Lipzen A."/>
            <person name="Lundell T."/>
            <person name="Morin E."/>
            <person name="Murat C."/>
            <person name="Sun H."/>
            <person name="Tunlid A."/>
            <person name="Henrissat B."/>
            <person name="Grigoriev I.V."/>
            <person name="Hibbett D.S."/>
            <person name="Martin F."/>
            <person name="Nordberg H.P."/>
            <person name="Cantor M.N."/>
            <person name="Hua S.X."/>
        </authorList>
    </citation>
    <scope>NUCLEOTIDE SEQUENCE [LARGE SCALE GENOMIC DNA]</scope>
    <source>
        <strain evidence="3 4">F 1598</strain>
    </source>
</reference>
<dbReference type="AlphaFoldDB" id="A0A0C3FAY9"/>
<sequence>MLILVSMCHYLHKSRTGFKGTNTMINLLITYAIKTCLVTTVFSVICLVTFITLPDSLIYQPCYFIGSKLHASSLLSILNARKSIRGKGQRQECKTISSPMFTTIIDDGVFVTESMERQLSIEGDGLMHGSLADVNDGIAELPL</sequence>
<proteinExistence type="predicted"/>
<evidence type="ECO:0000313" key="3">
    <source>
        <dbReference type="EMBL" id="KIM81830.1"/>
    </source>
</evidence>